<dbReference type="Pfam" id="PF00538">
    <property type="entry name" value="Linker_histone"/>
    <property type="match status" value="1"/>
</dbReference>
<feature type="domain" description="H15" evidence="7">
    <location>
        <begin position="33"/>
        <end position="102"/>
    </location>
</feature>
<dbReference type="GO" id="GO:0003690">
    <property type="term" value="F:double-stranded DNA binding"/>
    <property type="evidence" value="ECO:0007669"/>
    <property type="project" value="TreeGrafter"/>
</dbReference>
<dbReference type="AlphaFoldDB" id="A0A803NC04"/>
<dbReference type="GO" id="GO:0030261">
    <property type="term" value="P:chromosome condensation"/>
    <property type="evidence" value="ECO:0007669"/>
    <property type="project" value="TreeGrafter"/>
</dbReference>
<dbReference type="GO" id="GO:0005634">
    <property type="term" value="C:nucleus"/>
    <property type="evidence" value="ECO:0007669"/>
    <property type="project" value="UniProtKB-SubCell"/>
</dbReference>
<evidence type="ECO:0000256" key="1">
    <source>
        <dbReference type="ARBA" id="ARBA00004123"/>
    </source>
</evidence>
<dbReference type="GO" id="GO:0006334">
    <property type="term" value="P:nucleosome assembly"/>
    <property type="evidence" value="ECO:0007669"/>
    <property type="project" value="InterPro"/>
</dbReference>
<dbReference type="GO" id="GO:0031492">
    <property type="term" value="F:nucleosomal DNA binding"/>
    <property type="evidence" value="ECO:0007669"/>
    <property type="project" value="TreeGrafter"/>
</dbReference>
<evidence type="ECO:0000256" key="2">
    <source>
        <dbReference type="ARBA" id="ARBA00004286"/>
    </source>
</evidence>
<keyword evidence="9" id="KW-1185">Reference proteome</keyword>
<keyword evidence="3" id="KW-0158">Chromosome</keyword>
<evidence type="ECO:0000256" key="5">
    <source>
        <dbReference type="ARBA" id="ARBA00023242"/>
    </source>
</evidence>
<reference evidence="8" key="2">
    <citation type="submission" date="2021-03" db="UniProtKB">
        <authorList>
            <consortium name="EnsemblPlants"/>
        </authorList>
    </citation>
    <scope>IDENTIFICATION</scope>
</reference>
<evidence type="ECO:0000256" key="6">
    <source>
        <dbReference type="SAM" id="MobiDB-lite"/>
    </source>
</evidence>
<feature type="region of interest" description="Disordered" evidence="6">
    <location>
        <begin position="1"/>
        <end position="31"/>
    </location>
</feature>
<dbReference type="PANTHER" id="PTHR11467:SF36">
    <property type="entry name" value="HISTONE 24-RELATED"/>
    <property type="match status" value="1"/>
</dbReference>
<dbReference type="PROSITE" id="PS51504">
    <property type="entry name" value="H15"/>
    <property type="match status" value="1"/>
</dbReference>
<evidence type="ECO:0000313" key="9">
    <source>
        <dbReference type="Proteomes" id="UP000596660"/>
    </source>
</evidence>
<evidence type="ECO:0000256" key="4">
    <source>
        <dbReference type="ARBA" id="ARBA00023125"/>
    </source>
</evidence>
<dbReference type="CDD" id="cd00073">
    <property type="entry name" value="H15"/>
    <property type="match status" value="1"/>
</dbReference>
<dbReference type="SUPFAM" id="SSF46785">
    <property type="entry name" value="Winged helix' DNA-binding domain"/>
    <property type="match status" value="1"/>
</dbReference>
<dbReference type="InterPro" id="IPR005818">
    <property type="entry name" value="Histone_H1/H5_H15"/>
</dbReference>
<dbReference type="PANTHER" id="PTHR11467">
    <property type="entry name" value="HISTONE H1"/>
    <property type="match status" value="1"/>
</dbReference>
<proteinExistence type="predicted"/>
<dbReference type="InterPro" id="IPR036388">
    <property type="entry name" value="WH-like_DNA-bd_sf"/>
</dbReference>
<dbReference type="Gene3D" id="1.10.10.10">
    <property type="entry name" value="Winged helix-like DNA-binding domain superfamily/Winged helix DNA-binding domain"/>
    <property type="match status" value="1"/>
</dbReference>
<sequence length="102" mass="11493">MSSEAQPPEMEALATNSKPETKMGRKLKNTRPCHPPYFEMIKEAIVGLNEKGGSSPYAIAKYMEQKHKALLPSNFRKIELYIILISVVSADDMETLCNYSNK</sequence>
<organism evidence="8 9">
    <name type="scientific">Chenopodium quinoa</name>
    <name type="common">Quinoa</name>
    <dbReference type="NCBI Taxonomy" id="63459"/>
    <lineage>
        <taxon>Eukaryota</taxon>
        <taxon>Viridiplantae</taxon>
        <taxon>Streptophyta</taxon>
        <taxon>Embryophyta</taxon>
        <taxon>Tracheophyta</taxon>
        <taxon>Spermatophyta</taxon>
        <taxon>Magnoliopsida</taxon>
        <taxon>eudicotyledons</taxon>
        <taxon>Gunneridae</taxon>
        <taxon>Pentapetalae</taxon>
        <taxon>Caryophyllales</taxon>
        <taxon>Chenopodiaceae</taxon>
        <taxon>Chenopodioideae</taxon>
        <taxon>Atripliceae</taxon>
        <taxon>Chenopodium</taxon>
    </lineage>
</organism>
<protein>
    <recommendedName>
        <fullName evidence="7">H15 domain-containing protein</fullName>
    </recommendedName>
</protein>
<dbReference type="GO" id="GO:0000786">
    <property type="term" value="C:nucleosome"/>
    <property type="evidence" value="ECO:0007669"/>
    <property type="project" value="InterPro"/>
</dbReference>
<evidence type="ECO:0000313" key="8">
    <source>
        <dbReference type="EnsemblPlants" id="AUR62043610-RA:cds"/>
    </source>
</evidence>
<evidence type="ECO:0000256" key="3">
    <source>
        <dbReference type="ARBA" id="ARBA00022454"/>
    </source>
</evidence>
<reference evidence="8" key="1">
    <citation type="journal article" date="2017" name="Nature">
        <title>The genome of Chenopodium quinoa.</title>
        <authorList>
            <person name="Jarvis D.E."/>
            <person name="Ho Y.S."/>
            <person name="Lightfoot D.J."/>
            <person name="Schmoeckel S.M."/>
            <person name="Li B."/>
            <person name="Borm T.J.A."/>
            <person name="Ohyanagi H."/>
            <person name="Mineta K."/>
            <person name="Michell C.T."/>
            <person name="Saber N."/>
            <person name="Kharbatia N.M."/>
            <person name="Rupper R.R."/>
            <person name="Sharp A.R."/>
            <person name="Dally N."/>
            <person name="Boughton B.A."/>
            <person name="Woo Y.H."/>
            <person name="Gao G."/>
            <person name="Schijlen E.G.W.M."/>
            <person name="Guo X."/>
            <person name="Momin A.A."/>
            <person name="Negrao S."/>
            <person name="Al-Babili S."/>
            <person name="Gehring C."/>
            <person name="Roessner U."/>
            <person name="Jung C."/>
            <person name="Murphy K."/>
            <person name="Arold S.T."/>
            <person name="Gojobori T."/>
            <person name="van der Linden C.G."/>
            <person name="van Loo E.N."/>
            <person name="Jellen E.N."/>
            <person name="Maughan P.J."/>
            <person name="Tester M."/>
        </authorList>
    </citation>
    <scope>NUCLEOTIDE SEQUENCE [LARGE SCALE GENOMIC DNA]</scope>
    <source>
        <strain evidence="8">cv. PI 614886</strain>
    </source>
</reference>
<dbReference type="GO" id="GO:0045910">
    <property type="term" value="P:negative regulation of DNA recombination"/>
    <property type="evidence" value="ECO:0007669"/>
    <property type="project" value="TreeGrafter"/>
</dbReference>
<comment type="subcellular location">
    <subcellularLocation>
        <location evidence="2">Chromosome</location>
    </subcellularLocation>
    <subcellularLocation>
        <location evidence="1">Nucleus</location>
    </subcellularLocation>
</comment>
<dbReference type="Gramene" id="AUR62043610-RA">
    <property type="protein sequence ID" value="AUR62043610-RA:cds"/>
    <property type="gene ID" value="AUR62043610"/>
</dbReference>
<dbReference type="InterPro" id="IPR036390">
    <property type="entry name" value="WH_DNA-bd_sf"/>
</dbReference>
<dbReference type="EnsemblPlants" id="AUR62043610-RA">
    <property type="protein sequence ID" value="AUR62043610-RA:cds"/>
    <property type="gene ID" value="AUR62043610"/>
</dbReference>
<keyword evidence="4" id="KW-0238">DNA-binding</keyword>
<dbReference type="Proteomes" id="UP000596660">
    <property type="component" value="Unplaced"/>
</dbReference>
<dbReference type="SMART" id="SM00526">
    <property type="entry name" value="H15"/>
    <property type="match status" value="1"/>
</dbReference>
<keyword evidence="5" id="KW-0539">Nucleus</keyword>
<name>A0A803NC04_CHEQI</name>
<accession>A0A803NC04</accession>
<evidence type="ECO:0000259" key="7">
    <source>
        <dbReference type="PROSITE" id="PS51504"/>
    </source>
</evidence>